<dbReference type="AlphaFoldDB" id="A0A2S9Y1U8"/>
<comment type="caution">
    <text evidence="2">The sequence shown here is derived from an EMBL/GenBank/DDBJ whole genome shotgun (WGS) entry which is preliminary data.</text>
</comment>
<dbReference type="OrthoDB" id="5485111at2"/>
<evidence type="ECO:0000313" key="2">
    <source>
        <dbReference type="EMBL" id="PRP99069.1"/>
    </source>
</evidence>
<evidence type="ECO:0008006" key="4">
    <source>
        <dbReference type="Google" id="ProtNLM"/>
    </source>
</evidence>
<name>A0A2S9Y1U8_9BACT</name>
<keyword evidence="3" id="KW-1185">Reference proteome</keyword>
<sequence>MFLAKKFKAHAHAPAVLLSSFVGLGLVACRAPSSRLPIDQVVQPVDGASSSGEAAQTLEPLPVEGPVDLLPADVSALAEAIDPAAVLDLLTSLDNYREFNAARGALRAEIGVDLLDATQWQQVGLDSHGPAGIGLLDVEAQGFFVYVSVSDQAKCEEFIVKVSEAIHKRDELASADVGHGRVYRIGDELSVILREGVAVMVFVDRPERAVRDYAATVATIDPREALSHTEGFSWAREQIEDADDGLIFVSPNGLLDQIEREAGLRESNYGLTHAEDELDRARATGASAEEIRELERLVEEERRWEQEREAARVGRRELARGLLGPIAAFVAAADLRDGAIEAHGRALIPGEALLRELFVPTESESPLLSAIDEPPMTAVDGRVNMQALVGLVELFARAEGESLESINREVLAELGVDVLGDLIPALTGAGGLMLTEHGKPNPKRLSEVDKSLGLAAYAELSKPDAIREILDDLARAKRFGGVLTQARRGDGWVLQVPQWHDVDLALVGDRLVMSTDAKLASRIKDARPGSQAEALADPQHPLRGPSPTPSLRLYQRWIWLVYADAHEPWTQDAESMLYDMNTHDQLTFDEAAKVPRSRQFKRKFKELEKLVDELNSFQRRQAARDFERQLGVAESFGDMGFQVDRLSDGLGFHALWRMTPGSTPFELVFKLFASNRDGTDWSDHLRTQERAYEIVEELRQLRQADLDDAAAKQG</sequence>
<proteinExistence type="predicted"/>
<dbReference type="PROSITE" id="PS51257">
    <property type="entry name" value="PROKAR_LIPOPROTEIN"/>
    <property type="match status" value="1"/>
</dbReference>
<feature type="region of interest" description="Disordered" evidence="1">
    <location>
        <begin position="523"/>
        <end position="547"/>
    </location>
</feature>
<organism evidence="2 3">
    <name type="scientific">Enhygromyxa salina</name>
    <dbReference type="NCBI Taxonomy" id="215803"/>
    <lineage>
        <taxon>Bacteria</taxon>
        <taxon>Pseudomonadati</taxon>
        <taxon>Myxococcota</taxon>
        <taxon>Polyangia</taxon>
        <taxon>Nannocystales</taxon>
        <taxon>Nannocystaceae</taxon>
        <taxon>Enhygromyxa</taxon>
    </lineage>
</organism>
<reference evidence="2 3" key="1">
    <citation type="submission" date="2018-03" db="EMBL/GenBank/DDBJ databases">
        <title>Draft Genome Sequences of the Obligatory Marine Myxobacteria Enhygromyxa salina SWB005.</title>
        <authorList>
            <person name="Poehlein A."/>
            <person name="Moghaddam J.A."/>
            <person name="Harms H."/>
            <person name="Alanjari M."/>
            <person name="Koenig G.M."/>
            <person name="Daniel R."/>
            <person name="Schaeberle T.F."/>
        </authorList>
    </citation>
    <scope>NUCLEOTIDE SEQUENCE [LARGE SCALE GENOMIC DNA]</scope>
    <source>
        <strain evidence="2 3">SWB005</strain>
    </source>
</reference>
<protein>
    <recommendedName>
        <fullName evidence="4">DUF3352 domain-containing protein</fullName>
    </recommendedName>
</protein>
<evidence type="ECO:0000313" key="3">
    <source>
        <dbReference type="Proteomes" id="UP000237968"/>
    </source>
</evidence>
<dbReference type="RefSeq" id="WP_106392295.1">
    <property type="nucleotide sequence ID" value="NZ_PVNK01000142.1"/>
</dbReference>
<evidence type="ECO:0000256" key="1">
    <source>
        <dbReference type="SAM" id="MobiDB-lite"/>
    </source>
</evidence>
<dbReference type="EMBL" id="PVNK01000142">
    <property type="protein sequence ID" value="PRP99069.1"/>
    <property type="molecule type" value="Genomic_DNA"/>
</dbReference>
<dbReference type="Proteomes" id="UP000237968">
    <property type="component" value="Unassembled WGS sequence"/>
</dbReference>
<gene>
    <name evidence="2" type="ORF">ENSA5_29150</name>
</gene>
<accession>A0A2S9Y1U8</accession>